<dbReference type="AlphaFoldDB" id="A0A3M7SWX7"/>
<sequence>MNNLKKLFIFVNTIKNKIKGDMCEISVKNLTIIKIIYFVSTNNGGLKKFSSKLLINQYIILIYHTCSNRANAPEAPVVHASFSLAQSSATFKNKKYINRIIRKKIIFYPGIQKVNQKIICILFYLRNFIVKHSDLNDLLNYSVILVENRFEKIKP</sequence>
<protein>
    <submittedName>
        <fullName evidence="1">Uncharacterized protein</fullName>
    </submittedName>
</protein>
<gene>
    <name evidence="1" type="ORF">BpHYR1_013821</name>
</gene>
<proteinExistence type="predicted"/>
<reference evidence="1 2" key="1">
    <citation type="journal article" date="2018" name="Sci. Rep.">
        <title>Genomic signatures of local adaptation to the degree of environmental predictability in rotifers.</title>
        <authorList>
            <person name="Franch-Gras L."/>
            <person name="Hahn C."/>
            <person name="Garcia-Roger E.M."/>
            <person name="Carmona M.J."/>
            <person name="Serra M."/>
            <person name="Gomez A."/>
        </authorList>
    </citation>
    <scope>NUCLEOTIDE SEQUENCE [LARGE SCALE GENOMIC DNA]</scope>
    <source>
        <strain evidence="1">HYR1</strain>
    </source>
</reference>
<organism evidence="1 2">
    <name type="scientific">Brachionus plicatilis</name>
    <name type="common">Marine rotifer</name>
    <name type="synonym">Brachionus muelleri</name>
    <dbReference type="NCBI Taxonomy" id="10195"/>
    <lineage>
        <taxon>Eukaryota</taxon>
        <taxon>Metazoa</taxon>
        <taxon>Spiralia</taxon>
        <taxon>Gnathifera</taxon>
        <taxon>Rotifera</taxon>
        <taxon>Eurotatoria</taxon>
        <taxon>Monogononta</taxon>
        <taxon>Pseudotrocha</taxon>
        <taxon>Ploima</taxon>
        <taxon>Brachionidae</taxon>
        <taxon>Brachionus</taxon>
    </lineage>
</organism>
<evidence type="ECO:0000313" key="1">
    <source>
        <dbReference type="EMBL" id="RNA40185.1"/>
    </source>
</evidence>
<dbReference type="Proteomes" id="UP000276133">
    <property type="component" value="Unassembled WGS sequence"/>
</dbReference>
<dbReference type="EMBL" id="REGN01000667">
    <property type="protein sequence ID" value="RNA40185.1"/>
    <property type="molecule type" value="Genomic_DNA"/>
</dbReference>
<accession>A0A3M7SWX7</accession>
<keyword evidence="2" id="KW-1185">Reference proteome</keyword>
<comment type="caution">
    <text evidence="1">The sequence shown here is derived from an EMBL/GenBank/DDBJ whole genome shotgun (WGS) entry which is preliminary data.</text>
</comment>
<name>A0A3M7SWX7_BRAPC</name>
<evidence type="ECO:0000313" key="2">
    <source>
        <dbReference type="Proteomes" id="UP000276133"/>
    </source>
</evidence>